<organism evidence="1 2">
    <name type="scientific">Rickenella mellea</name>
    <dbReference type="NCBI Taxonomy" id="50990"/>
    <lineage>
        <taxon>Eukaryota</taxon>
        <taxon>Fungi</taxon>
        <taxon>Dikarya</taxon>
        <taxon>Basidiomycota</taxon>
        <taxon>Agaricomycotina</taxon>
        <taxon>Agaricomycetes</taxon>
        <taxon>Hymenochaetales</taxon>
        <taxon>Rickenellaceae</taxon>
        <taxon>Rickenella</taxon>
    </lineage>
</organism>
<dbReference type="Proteomes" id="UP000294933">
    <property type="component" value="Unassembled WGS sequence"/>
</dbReference>
<evidence type="ECO:0000313" key="2">
    <source>
        <dbReference type="Proteomes" id="UP000294933"/>
    </source>
</evidence>
<protein>
    <submittedName>
        <fullName evidence="1">Uncharacterized protein</fullName>
    </submittedName>
</protein>
<dbReference type="VEuPathDB" id="FungiDB:BD410DRAFT_810631"/>
<evidence type="ECO:0000313" key="1">
    <source>
        <dbReference type="EMBL" id="TDL13348.1"/>
    </source>
</evidence>
<feature type="non-terminal residue" evidence="1">
    <location>
        <position position="564"/>
    </location>
</feature>
<name>A0A4Y7PED2_9AGAM</name>
<dbReference type="AlphaFoldDB" id="A0A4Y7PED2"/>
<sequence>MFRGTRELKRITTITMRRVRVKARAMTKSKTNTIQVSKKPYQSPLTLKVDARGSIGNSSTKSRQRQPKFTELEKIAATHKSTEKFIIELAKNVQQVHLQNLNSMLSPLHGSDISPGSTIDACACQCQTGESQEALSALASMLSYIHLAASICKYKRDNSKCSMKSIYNQLSESTRNVVTESQLIRWNSHGLYYAILAEGGGIHILTLIAALKLKETVDKLSLTVVQQTALVLRSIGGGKIVEPLIRTHIIPTIQQLREQFTFNVLGANGRSIRRDDEIFQKLMTPRQSFSSIHRSDEWSFAETNPKTFILSPATFSTQISARPIISFLPGVMPAKDNIDLNFNVHLTKTKLPKALGPVKGDINNTQRLRNRIAWTEKERSLANKASPYSNFSNLQSQITMANKTRNNLKQPEYIRVCSDIKKGSDVRFFTKADAEQQLSAVLLAPDTIPQHLKNKLWEIVTEIAPDQFENGQDAPDNTSPWLLSGNTGQRLPHESGELALHKEEVHRLANALKEIFDVINLKVQEHFPDTHKRYELYIELLPLGTPSEFHPFMGMVININAISL</sequence>
<gene>
    <name evidence="1" type="ORF">BD410DRAFT_810631</name>
</gene>
<dbReference type="EMBL" id="ML170698">
    <property type="protein sequence ID" value="TDL13348.1"/>
    <property type="molecule type" value="Genomic_DNA"/>
</dbReference>
<dbReference type="OrthoDB" id="2535938at2759"/>
<keyword evidence="2" id="KW-1185">Reference proteome</keyword>
<reference evidence="1 2" key="1">
    <citation type="submission" date="2018-06" db="EMBL/GenBank/DDBJ databases">
        <title>A transcriptomic atlas of mushroom development highlights an independent origin of complex multicellularity.</title>
        <authorList>
            <consortium name="DOE Joint Genome Institute"/>
            <person name="Krizsan K."/>
            <person name="Almasi E."/>
            <person name="Merenyi Z."/>
            <person name="Sahu N."/>
            <person name="Viragh M."/>
            <person name="Koszo T."/>
            <person name="Mondo S."/>
            <person name="Kiss B."/>
            <person name="Balint B."/>
            <person name="Kues U."/>
            <person name="Barry K."/>
            <person name="Hegedus J.C."/>
            <person name="Henrissat B."/>
            <person name="Johnson J."/>
            <person name="Lipzen A."/>
            <person name="Ohm R."/>
            <person name="Nagy I."/>
            <person name="Pangilinan J."/>
            <person name="Yan J."/>
            <person name="Xiong Y."/>
            <person name="Grigoriev I.V."/>
            <person name="Hibbett D.S."/>
            <person name="Nagy L.G."/>
        </authorList>
    </citation>
    <scope>NUCLEOTIDE SEQUENCE [LARGE SCALE GENOMIC DNA]</scope>
    <source>
        <strain evidence="1 2">SZMC22713</strain>
    </source>
</reference>
<proteinExistence type="predicted"/>
<accession>A0A4Y7PED2</accession>